<keyword evidence="2" id="KW-0802">TPR repeat</keyword>
<dbReference type="InterPro" id="IPR008271">
    <property type="entry name" value="Ser/Thr_kinase_AS"/>
</dbReference>
<dbReference type="AlphaFoldDB" id="A0A9P6KA44"/>
<dbReference type="PANTHER" id="PTHR11102">
    <property type="entry name" value="SEL-1-LIKE PROTEIN"/>
    <property type="match status" value="1"/>
</dbReference>
<comment type="similarity">
    <text evidence="1">Belongs to the sel-1 family.</text>
</comment>
<dbReference type="Gene3D" id="1.25.40.10">
    <property type="entry name" value="Tetratricopeptide repeat domain"/>
    <property type="match status" value="3"/>
</dbReference>
<dbReference type="InterPro" id="IPR011009">
    <property type="entry name" value="Kinase-like_dom_sf"/>
</dbReference>
<dbReference type="InterPro" id="IPR011990">
    <property type="entry name" value="TPR-like_helical_dom_sf"/>
</dbReference>
<name>A0A9P6KA44_9FUNG</name>
<proteinExistence type="inferred from homology"/>
<dbReference type="InterPro" id="IPR050767">
    <property type="entry name" value="Sel1_AlgK"/>
</dbReference>
<feature type="non-terminal residue" evidence="4">
    <location>
        <position position="1"/>
    </location>
</feature>
<dbReference type="PROSITE" id="PS50005">
    <property type="entry name" value="TPR"/>
    <property type="match status" value="1"/>
</dbReference>
<evidence type="ECO:0000256" key="1">
    <source>
        <dbReference type="ARBA" id="ARBA00038101"/>
    </source>
</evidence>
<dbReference type="PANTHER" id="PTHR11102:SF160">
    <property type="entry name" value="ERAD-ASSOCIATED E3 UBIQUITIN-PROTEIN LIGASE COMPONENT HRD3"/>
    <property type="match status" value="1"/>
</dbReference>
<dbReference type="PROSITE" id="PS00108">
    <property type="entry name" value="PROTEIN_KINASE_ST"/>
    <property type="match status" value="1"/>
</dbReference>
<dbReference type="InterPro" id="IPR001245">
    <property type="entry name" value="Ser-Thr/Tyr_kinase_cat_dom"/>
</dbReference>
<keyword evidence="5" id="KW-1185">Reference proteome</keyword>
<dbReference type="SMART" id="SM00671">
    <property type="entry name" value="SEL1"/>
    <property type="match status" value="9"/>
</dbReference>
<dbReference type="PROSITE" id="PS50011">
    <property type="entry name" value="PROTEIN_KINASE_DOM"/>
    <property type="match status" value="1"/>
</dbReference>
<dbReference type="SMART" id="SM00220">
    <property type="entry name" value="S_TKc"/>
    <property type="match status" value="1"/>
</dbReference>
<dbReference type="SUPFAM" id="SSF81901">
    <property type="entry name" value="HCP-like"/>
    <property type="match status" value="3"/>
</dbReference>
<dbReference type="Proteomes" id="UP000780801">
    <property type="component" value="Unassembled WGS sequence"/>
</dbReference>
<accession>A0A9P6KA44</accession>
<dbReference type="Pfam" id="PF00069">
    <property type="entry name" value="Pkinase"/>
    <property type="match status" value="1"/>
</dbReference>
<protein>
    <recommendedName>
        <fullName evidence="3">Protein kinase domain-containing protein</fullName>
    </recommendedName>
</protein>
<dbReference type="Pfam" id="PF08238">
    <property type="entry name" value="Sel1"/>
    <property type="match status" value="8"/>
</dbReference>
<dbReference type="EMBL" id="JAABOA010005292">
    <property type="protein sequence ID" value="KAF9577107.1"/>
    <property type="molecule type" value="Genomic_DNA"/>
</dbReference>
<evidence type="ECO:0000259" key="3">
    <source>
        <dbReference type="PROSITE" id="PS50011"/>
    </source>
</evidence>
<dbReference type="InterPro" id="IPR006597">
    <property type="entry name" value="Sel1-like"/>
</dbReference>
<evidence type="ECO:0000313" key="5">
    <source>
        <dbReference type="Proteomes" id="UP000780801"/>
    </source>
</evidence>
<dbReference type="GO" id="GO:0005524">
    <property type="term" value="F:ATP binding"/>
    <property type="evidence" value="ECO:0007669"/>
    <property type="project" value="InterPro"/>
</dbReference>
<sequence length="568" mass="63541">QIVEVQWDSKRRKVLQGFYYIKEDMLVMEYVDGGSLTDAIVGGTIVDWDTKARIAKEITLGLIYLHGLDIIHCDIKSANILLNRNKEVKICDFGRARPIGQGGGGGTLPWMAPELLQDPSSYSSKSDVYALGLVMWQMASGRTQPFQEHTVDGMIFCIINGYMEDFPEDTPEFYATCIQECWHRLPEERLSPTKLLQDIKSAAFDSDVDNLQISMEEKGHSLQDTSNDVNEEYLNICNHLGLLYSNGKGVRKNPAKAMEWFLKASDGGDANASFNLGKLYLKERDYDNAMKRFLKASDSGFPQAACGIGILYEEGYGVEQDYTKAMEWYIKANDGGDHCATYNIGLMYHDGHGVEQDFSRAMEWYLKASDAGVSASQYNIGLMYHQGHGVEQDFSRAMEWYLKASDAGRLEAQNNIGFQYYNGQSVEQDYDKAMECFLKASNGGCIEAQRNIGNMYMSGLGVEQDYGKAIEWFLKAGAGGNEGALFNIGNMYLKGQGVERDYGKAMEWFLKAKDSGSHFAMYSIGCMYLKGQGIEQDLDKGIKWIIEASDYGNPDAILHLGEMFGTLD</sequence>
<dbReference type="InterPro" id="IPR000719">
    <property type="entry name" value="Prot_kinase_dom"/>
</dbReference>
<feature type="domain" description="Protein kinase" evidence="3">
    <location>
        <begin position="1"/>
        <end position="204"/>
    </location>
</feature>
<feature type="repeat" description="TPR" evidence="2">
    <location>
        <begin position="270"/>
        <end position="303"/>
    </location>
</feature>
<dbReference type="GO" id="GO:0004672">
    <property type="term" value="F:protein kinase activity"/>
    <property type="evidence" value="ECO:0007669"/>
    <property type="project" value="InterPro"/>
</dbReference>
<dbReference type="Gene3D" id="1.10.510.10">
    <property type="entry name" value="Transferase(Phosphotransferase) domain 1"/>
    <property type="match status" value="1"/>
</dbReference>
<dbReference type="SUPFAM" id="SSF56112">
    <property type="entry name" value="Protein kinase-like (PK-like)"/>
    <property type="match status" value="1"/>
</dbReference>
<evidence type="ECO:0000313" key="4">
    <source>
        <dbReference type="EMBL" id="KAF9577107.1"/>
    </source>
</evidence>
<reference evidence="4" key="1">
    <citation type="journal article" date="2020" name="Fungal Divers.">
        <title>Resolving the Mortierellaceae phylogeny through synthesis of multi-gene phylogenetics and phylogenomics.</title>
        <authorList>
            <person name="Vandepol N."/>
            <person name="Liber J."/>
            <person name="Desiro A."/>
            <person name="Na H."/>
            <person name="Kennedy M."/>
            <person name="Barry K."/>
            <person name="Grigoriev I.V."/>
            <person name="Miller A.N."/>
            <person name="O'Donnell K."/>
            <person name="Stajich J.E."/>
            <person name="Bonito G."/>
        </authorList>
    </citation>
    <scope>NUCLEOTIDE SEQUENCE</scope>
    <source>
        <strain evidence="4">KOD1015</strain>
    </source>
</reference>
<organism evidence="4 5">
    <name type="scientific">Lunasporangiospora selenospora</name>
    <dbReference type="NCBI Taxonomy" id="979761"/>
    <lineage>
        <taxon>Eukaryota</taxon>
        <taxon>Fungi</taxon>
        <taxon>Fungi incertae sedis</taxon>
        <taxon>Mucoromycota</taxon>
        <taxon>Mortierellomycotina</taxon>
        <taxon>Mortierellomycetes</taxon>
        <taxon>Mortierellales</taxon>
        <taxon>Mortierellaceae</taxon>
        <taxon>Lunasporangiospora</taxon>
    </lineage>
</organism>
<dbReference type="PRINTS" id="PR00109">
    <property type="entry name" value="TYRKINASE"/>
</dbReference>
<dbReference type="OrthoDB" id="272077at2759"/>
<dbReference type="InterPro" id="IPR019734">
    <property type="entry name" value="TPR_rpt"/>
</dbReference>
<gene>
    <name evidence="4" type="ORF">BGW38_007895</name>
</gene>
<evidence type="ECO:0000256" key="2">
    <source>
        <dbReference type="PROSITE-ProRule" id="PRU00339"/>
    </source>
</evidence>
<comment type="caution">
    <text evidence="4">The sequence shown here is derived from an EMBL/GenBank/DDBJ whole genome shotgun (WGS) entry which is preliminary data.</text>
</comment>